<protein>
    <submittedName>
        <fullName evidence="3">Hemolysin XhlA family protein</fullName>
    </submittedName>
</protein>
<evidence type="ECO:0000313" key="3">
    <source>
        <dbReference type="EMBL" id="UWE05315.1"/>
    </source>
</evidence>
<gene>
    <name evidence="3" type="ORF">NYR52_16485</name>
</gene>
<sequence>MLQRIESRLDVLEEKIENADSADERSREALSVATEARDIAREVKQQIDWLWKTIIGTMIVSAIGALFYFAQNGG</sequence>
<evidence type="ECO:0000313" key="4">
    <source>
        <dbReference type="Proteomes" id="UP001058650"/>
    </source>
</evidence>
<dbReference type="EMBL" id="CP103867">
    <property type="protein sequence ID" value="UWE05315.1"/>
    <property type="molecule type" value="Genomic_DNA"/>
</dbReference>
<keyword evidence="2" id="KW-0812">Transmembrane</keyword>
<keyword evidence="3" id="KW-0614">Plasmid</keyword>
<organism evidence="3 4">
    <name type="scientific">Laceyella sacchari</name>
    <name type="common">Thermoactinomyces thalpophilus</name>
    <dbReference type="NCBI Taxonomy" id="37482"/>
    <lineage>
        <taxon>Bacteria</taxon>
        <taxon>Bacillati</taxon>
        <taxon>Bacillota</taxon>
        <taxon>Bacilli</taxon>
        <taxon>Bacillales</taxon>
        <taxon>Thermoactinomycetaceae</taxon>
        <taxon>Laceyella</taxon>
    </lineage>
</organism>
<reference evidence="3" key="1">
    <citation type="submission" date="2022-08" db="EMBL/GenBank/DDBJ databases">
        <title>The complete genome sequence of the thermophilic bacterium Laceyella sacchari FBKL4.010 reveals the basis for tetramethylpyrazine biosynthesis in Moutai-flavor Daqu.</title>
        <authorList>
            <person name="Li D."/>
            <person name="Huang W."/>
            <person name="Wang C."/>
            <person name="Qiu S."/>
        </authorList>
    </citation>
    <scope>NUCLEOTIDE SEQUENCE</scope>
    <source>
        <strain evidence="3">FBKL4.014</strain>
        <plasmid evidence="3">unnamed</plasmid>
    </source>
</reference>
<dbReference type="Proteomes" id="UP001058650">
    <property type="component" value="Plasmid unnamed"/>
</dbReference>
<name>A0ABY5U9K4_LACSH</name>
<evidence type="ECO:0000256" key="1">
    <source>
        <dbReference type="SAM" id="Coils"/>
    </source>
</evidence>
<keyword evidence="2" id="KW-1133">Transmembrane helix</keyword>
<accession>A0ABY5U9K4</accession>
<proteinExistence type="predicted"/>
<keyword evidence="4" id="KW-1185">Reference proteome</keyword>
<dbReference type="RefSeq" id="WP_259436809.1">
    <property type="nucleotide sequence ID" value="NZ_CP103867.1"/>
</dbReference>
<geneLocation type="plasmid" evidence="3 4">
    <name>unnamed</name>
</geneLocation>
<keyword evidence="2" id="KW-0472">Membrane</keyword>
<feature type="transmembrane region" description="Helical" evidence="2">
    <location>
        <begin position="49"/>
        <end position="70"/>
    </location>
</feature>
<evidence type="ECO:0000256" key="2">
    <source>
        <dbReference type="SAM" id="Phobius"/>
    </source>
</evidence>
<feature type="coiled-coil region" evidence="1">
    <location>
        <begin position="2"/>
        <end position="29"/>
    </location>
</feature>
<keyword evidence="1" id="KW-0175">Coiled coil</keyword>